<dbReference type="InterPro" id="IPR036291">
    <property type="entry name" value="NAD(P)-bd_dom_sf"/>
</dbReference>
<evidence type="ECO:0000313" key="7">
    <source>
        <dbReference type="Proteomes" id="UP001169063"/>
    </source>
</evidence>
<gene>
    <name evidence="6" type="ORF">Q0812_05735</name>
</gene>
<feature type="transmembrane region" description="Helical" evidence="4">
    <location>
        <begin position="317"/>
        <end position="336"/>
    </location>
</feature>
<dbReference type="PROSITE" id="PS00061">
    <property type="entry name" value="ADH_SHORT"/>
    <property type="match status" value="1"/>
</dbReference>
<evidence type="ECO:0000256" key="1">
    <source>
        <dbReference type="ARBA" id="ARBA00006484"/>
    </source>
</evidence>
<keyword evidence="4" id="KW-0812">Transmembrane</keyword>
<keyword evidence="4" id="KW-0472">Membrane</keyword>
<dbReference type="InterPro" id="IPR002347">
    <property type="entry name" value="SDR_fam"/>
</dbReference>
<dbReference type="PANTHER" id="PTHR44196">
    <property type="entry name" value="DEHYDROGENASE/REDUCTASE SDR FAMILY MEMBER 7B"/>
    <property type="match status" value="1"/>
</dbReference>
<proteinExistence type="inferred from homology"/>
<feature type="domain" description="Ketoreductase" evidence="5">
    <location>
        <begin position="13"/>
        <end position="199"/>
    </location>
</feature>
<feature type="transmembrane region" description="Helical" evidence="4">
    <location>
        <begin position="383"/>
        <end position="401"/>
    </location>
</feature>
<dbReference type="InterPro" id="IPR020904">
    <property type="entry name" value="Sc_DH/Rdtase_CS"/>
</dbReference>
<dbReference type="Gene3D" id="3.40.50.720">
    <property type="entry name" value="NAD(P)-binding Rossmann-like Domain"/>
    <property type="match status" value="1"/>
</dbReference>
<dbReference type="NCBIfam" id="NF005495">
    <property type="entry name" value="PRK07109.1"/>
    <property type="match status" value="1"/>
</dbReference>
<reference evidence="6" key="1">
    <citation type="submission" date="2023-07" db="EMBL/GenBank/DDBJ databases">
        <title>Brevundimonas soil sp. nov., isolated from the soil of chemical plant.</title>
        <authorList>
            <person name="Wu N."/>
        </authorList>
    </citation>
    <scope>NUCLEOTIDE SEQUENCE</scope>
    <source>
        <strain evidence="6">XZ-24</strain>
    </source>
</reference>
<evidence type="ECO:0000259" key="5">
    <source>
        <dbReference type="SMART" id="SM00822"/>
    </source>
</evidence>
<name>A0ABT8SK31_9CAUL</name>
<dbReference type="Proteomes" id="UP001169063">
    <property type="component" value="Unassembled WGS sequence"/>
</dbReference>
<accession>A0ABT8SK31</accession>
<evidence type="ECO:0000256" key="3">
    <source>
        <dbReference type="RuleBase" id="RU000363"/>
    </source>
</evidence>
<dbReference type="SMART" id="SM00822">
    <property type="entry name" value="PKS_KR"/>
    <property type="match status" value="1"/>
</dbReference>
<evidence type="ECO:0000313" key="6">
    <source>
        <dbReference type="EMBL" id="MDO1558925.1"/>
    </source>
</evidence>
<dbReference type="InterPro" id="IPR057326">
    <property type="entry name" value="KR_dom"/>
</dbReference>
<keyword evidence="2" id="KW-0560">Oxidoreductase</keyword>
<sequence>MAGRPRLKPLHKQTMVITGATSGIGLATARAAARRGARVFLIARGGDDLRALSEEIQAAGGRAAYAVCDVADEAALNEAADRCRRLFGGIDTWVNNAGASIYGPIRETTLEDHKRLFDTNYWGVVNGSLVAVEQLRAQGGGALINVGSVLSDAPIPVQGLYSASKHAVKGFTNALRMELMREKAGISVTLVKPSAIDTPYNEHARNLTGEPFRNPPPVYAASVVADVIVHCAENPIREITVGGGGRVIAGFHHLIPGLAEPLFARFGPAMMRNPRGEMPEHDGLWDPTEDGLYEEVDDYPHVRTYSLLAQARMHPRLVIGAVGLGVAAAVLLVLLNRPRRSRADRMTEVSRRQAQALGELLAGAGRKGRRVLREVRDEGRETAAGWAAGLTALIAAMAGAIDRRNRRG</sequence>
<dbReference type="RefSeq" id="WP_302109356.1">
    <property type="nucleotide sequence ID" value="NZ_JAUKTR010000002.1"/>
</dbReference>
<comment type="similarity">
    <text evidence="1 3">Belongs to the short-chain dehydrogenases/reductases (SDR) family.</text>
</comment>
<protein>
    <submittedName>
        <fullName evidence="6">SDR family oxidoreductase</fullName>
    </submittedName>
</protein>
<dbReference type="EMBL" id="JAUKTR010000002">
    <property type="protein sequence ID" value="MDO1558925.1"/>
    <property type="molecule type" value="Genomic_DNA"/>
</dbReference>
<evidence type="ECO:0000256" key="2">
    <source>
        <dbReference type="ARBA" id="ARBA00023002"/>
    </source>
</evidence>
<organism evidence="6 7">
    <name type="scientific">Peiella sedimenti</name>
    <dbReference type="NCBI Taxonomy" id="3061083"/>
    <lineage>
        <taxon>Bacteria</taxon>
        <taxon>Pseudomonadati</taxon>
        <taxon>Pseudomonadota</taxon>
        <taxon>Alphaproteobacteria</taxon>
        <taxon>Caulobacterales</taxon>
        <taxon>Caulobacteraceae</taxon>
        <taxon>Peiella</taxon>
    </lineage>
</organism>
<keyword evidence="4" id="KW-1133">Transmembrane helix</keyword>
<dbReference type="PANTHER" id="PTHR44196:SF1">
    <property type="entry name" value="DEHYDROGENASE_REDUCTASE SDR FAMILY MEMBER 7B"/>
    <property type="match status" value="1"/>
</dbReference>
<dbReference type="Pfam" id="PF00106">
    <property type="entry name" value="adh_short"/>
    <property type="match status" value="1"/>
</dbReference>
<comment type="caution">
    <text evidence="6">The sequence shown here is derived from an EMBL/GenBank/DDBJ whole genome shotgun (WGS) entry which is preliminary data.</text>
</comment>
<evidence type="ECO:0000256" key="4">
    <source>
        <dbReference type="SAM" id="Phobius"/>
    </source>
</evidence>
<keyword evidence="7" id="KW-1185">Reference proteome</keyword>
<dbReference type="SUPFAM" id="SSF51735">
    <property type="entry name" value="NAD(P)-binding Rossmann-fold domains"/>
    <property type="match status" value="1"/>
</dbReference>
<dbReference type="PRINTS" id="PR00081">
    <property type="entry name" value="GDHRDH"/>
</dbReference>
<dbReference type="PRINTS" id="PR00080">
    <property type="entry name" value="SDRFAMILY"/>
</dbReference>